<dbReference type="CDD" id="cd08693">
    <property type="entry name" value="C2_PI3K_class_I_beta_delta"/>
    <property type="match status" value="1"/>
</dbReference>
<dbReference type="SMART" id="SM00143">
    <property type="entry name" value="PI3K_p85B"/>
    <property type="match status" value="1"/>
</dbReference>
<dbReference type="Gene3D" id="3.10.20.770">
    <property type="match status" value="2"/>
</dbReference>
<dbReference type="SUPFAM" id="SSF48371">
    <property type="entry name" value="ARM repeat"/>
    <property type="match status" value="1"/>
</dbReference>
<feature type="domain" description="PI3K-ABD" evidence="16">
    <location>
        <begin position="16"/>
        <end position="105"/>
    </location>
</feature>
<dbReference type="Pfam" id="PF00613">
    <property type="entry name" value="PI3Ka"/>
    <property type="match status" value="1"/>
</dbReference>
<dbReference type="EC" id="2.7.1.153" evidence="5"/>
<keyword evidence="6" id="KW-0963">Cytoplasm</keyword>
<dbReference type="PROSITE" id="PS51544">
    <property type="entry name" value="PI3K_ABD"/>
    <property type="match status" value="1"/>
</dbReference>
<evidence type="ECO:0000259" key="18">
    <source>
        <dbReference type="PROSITE" id="PS51547"/>
    </source>
</evidence>
<reference evidence="19" key="3">
    <citation type="submission" date="2025-09" db="UniProtKB">
        <authorList>
            <consortium name="Ensembl"/>
        </authorList>
    </citation>
    <scope>IDENTIFICATION</scope>
</reference>
<comment type="catalytic activity">
    <reaction evidence="14">
        <text>1-octadecanoyl-2-(5Z,8Z,11Z,14Z)-eicosatetraenoyl-sn-glycero-3-phospho-1D-myo-inositol 4,5-bisphosphate + ATP = 1-octadecanoyl-2-(5Z,8Z,11Z,14Z-eicosatetraenoyl)-sn-glycero-3-phospho-(1D-myo-inositol 3,4,5-triphosphate) + ADP + H(+)</text>
        <dbReference type="Rhea" id="RHEA:43396"/>
        <dbReference type="ChEBI" id="CHEBI:15378"/>
        <dbReference type="ChEBI" id="CHEBI:30616"/>
        <dbReference type="ChEBI" id="CHEBI:77137"/>
        <dbReference type="ChEBI" id="CHEBI:83243"/>
        <dbReference type="ChEBI" id="CHEBI:456216"/>
    </reaction>
    <physiologicalReaction direction="left-to-right" evidence="14">
        <dbReference type="Rhea" id="RHEA:43397"/>
    </physiologicalReaction>
</comment>
<dbReference type="GO" id="GO:0005829">
    <property type="term" value="C:cytosol"/>
    <property type="evidence" value="ECO:0007669"/>
    <property type="project" value="UniProtKB-ARBA"/>
</dbReference>
<dbReference type="SMART" id="SM00146">
    <property type="entry name" value="PI3Kc"/>
    <property type="match status" value="1"/>
</dbReference>
<sequence>MPPGKYGMQEEWEKEGDQGIVMDFLLPTGIFLKFPVSRHDTIKSIKKMVWKNARSEALFSALGDPDAYVFTCINQTAEREELEEESRRISDVRPFMCVLRLVAREGDRVEKLTNTQISLLIGKGLHEFEAQKNHEVNEFRTKMRTFCEVKAQERQALPWQQWMEYSFPCDLEPCSSPPVCGSVKSKNTKKIFINVKFEACDVSRSAVVVFMSHTVCVKISRYDGAAHIETVNSKISSYVPSAVFQYIFSCLRNGQNPHLTMVHHSTISKYQEEQGRMCSQVFKSRSLSRPPPLPLKKQNTSSLWSINEPFYIHLLQGSRVNADEGMKLVVQAGLFHGSELLCKVVTSSEVTVSSEPLWDQKLEFDINVADLPRMSRLCFALYAVIEKAKKPRGTKKKNKKADCPIAWVNTMVFDYKDQLKTGEFLLSTWPSVPDDKGDLLNPMGTVEKNPNVDSAAGLLIRFSNIRPHPLYYPPLDKVLILKGFFSGYKLIFEYALLKEIMDNKNYTEFFEDEKELLWKLRTEVRDRYPESLSKLLLITKWNKREDVVQMVSLLRNWPDLPAIHALELLDYSFPDPAVRSFTIRCLRKLSDDELLQYLIQLVQVLKYESYLDCDLATFLLERALSNRRIGHFLFWHLRSEIHVASVSLRFGLILEAYCRGNIQHIKLLTKQNEALGKMKALSDFVKSGSQKMTVDDLKLCIRQESYLEALSDLLSPLNPSIILTEICADKCRFMDSKMKPLWLMYKNTCAQGDMVGIIFKNGDDLRQDMLTLQMIRLMENLWKKEGLDLRMIPYGCLSTGNKMGLIEVVKNSDTIANIQRNSSNSAATAAFNKDALLTWLKSKNPEDKLDQAIEEFTLSCAGYCVATYVLGIGDRHNDNIMIRETGQLFHIDFGHFLGNFKRKLGINRERVPFILTYDFVHVIQQGRTNNSEKFERFREYCERAYKILCRNGTLFVNLFAMMKAAGLPELTSFKDIQYLKDSLALGKSEEEALKNFKVKFNEALRESWKTKVNWMMHSLAKDNRP</sequence>
<keyword evidence="20" id="KW-1185">Reference proteome</keyword>
<dbReference type="PANTHER" id="PTHR10048:SF35">
    <property type="entry name" value="PHOSPHATIDYLINOSITOL 4,5-BISPHOSPHATE 3-KINASE CATALYTIC SUBUNIT DELTA ISOFORM"/>
    <property type="match status" value="1"/>
</dbReference>
<dbReference type="InterPro" id="IPR029071">
    <property type="entry name" value="Ubiquitin-like_domsf"/>
</dbReference>
<dbReference type="Pfam" id="PF00792">
    <property type="entry name" value="PI3K_C2"/>
    <property type="match status" value="1"/>
</dbReference>
<evidence type="ECO:0000256" key="2">
    <source>
        <dbReference type="ARBA" id="ARBA00004805"/>
    </source>
</evidence>
<dbReference type="GO" id="GO:0046934">
    <property type="term" value="F:1-phosphatidylinositol-4,5-bisphosphate 3-kinase activity"/>
    <property type="evidence" value="ECO:0007669"/>
    <property type="project" value="UniProtKB-EC"/>
</dbReference>
<dbReference type="GO" id="GO:0043491">
    <property type="term" value="P:phosphatidylinositol 3-kinase/protein kinase B signal transduction"/>
    <property type="evidence" value="ECO:0007669"/>
    <property type="project" value="TreeGrafter"/>
</dbReference>
<dbReference type="InterPro" id="IPR000403">
    <property type="entry name" value="PI3/4_kinase_cat_dom"/>
</dbReference>
<evidence type="ECO:0000259" key="16">
    <source>
        <dbReference type="PROSITE" id="PS51544"/>
    </source>
</evidence>
<evidence type="ECO:0000256" key="6">
    <source>
        <dbReference type="ARBA" id="ARBA00022490"/>
    </source>
</evidence>
<keyword evidence="7" id="KW-0597">Phosphoprotein</keyword>
<dbReference type="PROSITE" id="PS50290">
    <property type="entry name" value="PI3_4_KINASE_3"/>
    <property type="match status" value="1"/>
</dbReference>
<comment type="pathway">
    <text evidence="3">Lipid metabolism.</text>
</comment>
<dbReference type="CDD" id="cd00872">
    <property type="entry name" value="PI3Ka_I"/>
    <property type="match status" value="1"/>
</dbReference>
<dbReference type="Proteomes" id="UP000472265">
    <property type="component" value="Chromosome 7"/>
</dbReference>
<evidence type="ECO:0000256" key="11">
    <source>
        <dbReference type="ARBA" id="ARBA00022840"/>
    </source>
</evidence>
<dbReference type="GO" id="GO:0016303">
    <property type="term" value="F:1-phosphatidylinositol-3-kinase activity"/>
    <property type="evidence" value="ECO:0007669"/>
    <property type="project" value="TreeGrafter"/>
</dbReference>
<evidence type="ECO:0000256" key="1">
    <source>
        <dbReference type="ARBA" id="ARBA00004496"/>
    </source>
</evidence>
<dbReference type="Pfam" id="PF02192">
    <property type="entry name" value="PI3K_p85B"/>
    <property type="match status" value="1"/>
</dbReference>
<dbReference type="InterPro" id="IPR011009">
    <property type="entry name" value="Kinase-like_dom_sf"/>
</dbReference>
<dbReference type="FunFam" id="2.60.40.150:FF:000046">
    <property type="entry name" value="Phosphatidylinositol 4,5-bisphosphate 3-kinase catalytic subunit"/>
    <property type="match status" value="1"/>
</dbReference>
<evidence type="ECO:0000256" key="4">
    <source>
        <dbReference type="ARBA" id="ARBA00006209"/>
    </source>
</evidence>
<dbReference type="Gene3D" id="2.60.40.150">
    <property type="entry name" value="C2 domain"/>
    <property type="match status" value="1"/>
</dbReference>
<dbReference type="GO" id="GO:0005886">
    <property type="term" value="C:plasma membrane"/>
    <property type="evidence" value="ECO:0007669"/>
    <property type="project" value="TreeGrafter"/>
</dbReference>
<dbReference type="PANTHER" id="PTHR10048">
    <property type="entry name" value="PHOSPHATIDYLINOSITOL KINASE"/>
    <property type="match status" value="1"/>
</dbReference>
<dbReference type="InterPro" id="IPR042236">
    <property type="entry name" value="PI3K_accessory_sf"/>
</dbReference>
<dbReference type="Ensembl" id="ENSSAUT00010008119.1">
    <property type="protein sequence ID" value="ENSSAUP00010007586.1"/>
    <property type="gene ID" value="ENSSAUG00010003591.1"/>
</dbReference>
<dbReference type="PROSITE" id="PS00915">
    <property type="entry name" value="PI3_4_KINASE_1"/>
    <property type="match status" value="1"/>
</dbReference>
<dbReference type="SUPFAM" id="SSF56112">
    <property type="entry name" value="Protein kinase-like (PK-like)"/>
    <property type="match status" value="1"/>
</dbReference>
<name>A0A671U1R3_SPAAU</name>
<evidence type="ECO:0000256" key="7">
    <source>
        <dbReference type="ARBA" id="ARBA00022553"/>
    </source>
</evidence>
<keyword evidence="8" id="KW-0808">Transferase</keyword>
<dbReference type="GO" id="GO:0005942">
    <property type="term" value="C:phosphatidylinositol 3-kinase complex"/>
    <property type="evidence" value="ECO:0007669"/>
    <property type="project" value="TreeGrafter"/>
</dbReference>
<dbReference type="AlphaFoldDB" id="A0A671U1R3"/>
<dbReference type="SMART" id="SM00142">
    <property type="entry name" value="PI3K_C2"/>
    <property type="match status" value="1"/>
</dbReference>
<feature type="domain" description="PIK helical" evidence="17">
    <location>
        <begin position="483"/>
        <end position="660"/>
    </location>
</feature>
<dbReference type="InterPro" id="IPR035892">
    <property type="entry name" value="C2_domain_sf"/>
</dbReference>
<evidence type="ECO:0000256" key="5">
    <source>
        <dbReference type="ARBA" id="ARBA00012010"/>
    </source>
</evidence>
<dbReference type="InterPro" id="IPR015433">
    <property type="entry name" value="PI3/4_kinase"/>
</dbReference>
<evidence type="ECO:0000313" key="19">
    <source>
        <dbReference type="Ensembl" id="ENSSAUP00010007586.1"/>
    </source>
</evidence>
<dbReference type="FunFam" id="1.10.1070.11:FF:000001">
    <property type="entry name" value="Phosphatidylinositol 4,5-bisphosphate 3-kinase catalytic subunit"/>
    <property type="match status" value="1"/>
</dbReference>
<keyword evidence="12" id="KW-0443">Lipid metabolism</keyword>
<dbReference type="GO" id="GO:0035005">
    <property type="term" value="F:1-phosphatidylinositol-4-phosphate 3-kinase activity"/>
    <property type="evidence" value="ECO:0007669"/>
    <property type="project" value="TreeGrafter"/>
</dbReference>
<dbReference type="GeneTree" id="ENSGT00940000159079"/>
<evidence type="ECO:0000256" key="14">
    <source>
        <dbReference type="ARBA" id="ARBA00051347"/>
    </source>
</evidence>
<dbReference type="PROSITE" id="PS00916">
    <property type="entry name" value="PI3_4_KINASE_2"/>
    <property type="match status" value="1"/>
</dbReference>
<dbReference type="SUPFAM" id="SSF54236">
    <property type="entry name" value="Ubiquitin-like"/>
    <property type="match status" value="1"/>
</dbReference>
<evidence type="ECO:0000256" key="13">
    <source>
        <dbReference type="ARBA" id="ARBA00023981"/>
    </source>
</evidence>
<evidence type="ECO:0000256" key="12">
    <source>
        <dbReference type="ARBA" id="ARBA00023098"/>
    </source>
</evidence>
<dbReference type="Gene3D" id="1.25.40.70">
    <property type="entry name" value="Phosphatidylinositol 3-kinase, accessory domain (PIK)"/>
    <property type="match status" value="1"/>
</dbReference>
<comment type="subcellular location">
    <subcellularLocation>
        <location evidence="1">Cytoplasm</location>
    </subcellularLocation>
</comment>
<evidence type="ECO:0000259" key="17">
    <source>
        <dbReference type="PROSITE" id="PS51545"/>
    </source>
</evidence>
<dbReference type="InterPro" id="IPR016024">
    <property type="entry name" value="ARM-type_fold"/>
</dbReference>
<dbReference type="GO" id="GO:0005524">
    <property type="term" value="F:ATP binding"/>
    <property type="evidence" value="ECO:0007669"/>
    <property type="project" value="UniProtKB-KW"/>
</dbReference>
<comment type="pathway">
    <text evidence="2">Phospholipid metabolism; phosphatidylinositol phosphate biosynthesis.</text>
</comment>
<reference evidence="19" key="1">
    <citation type="submission" date="2021-04" db="EMBL/GenBank/DDBJ databases">
        <authorList>
            <consortium name="Wellcome Sanger Institute Data Sharing"/>
        </authorList>
    </citation>
    <scope>NUCLEOTIDE SEQUENCE [LARGE SCALE GENOMIC DNA]</scope>
</reference>
<gene>
    <name evidence="19" type="primary">PIK3CD</name>
    <name evidence="19" type="synonym">pik3cd</name>
</gene>
<dbReference type="PROSITE" id="PS51545">
    <property type="entry name" value="PIK_HELICAL"/>
    <property type="match status" value="1"/>
</dbReference>
<comment type="similarity">
    <text evidence="4">Belongs to the PI3/PI4-kinase family. Type III PI4K subfamily.</text>
</comment>
<protein>
    <recommendedName>
        <fullName evidence="5">phosphatidylinositol-4,5-bisphosphate 3-kinase</fullName>
        <ecNumber evidence="5">2.7.1.153</ecNumber>
    </recommendedName>
</protein>
<feature type="domain" description="C2 PI3K-type" evidence="18">
    <location>
        <begin position="306"/>
        <end position="463"/>
    </location>
</feature>
<dbReference type="SMART" id="SM00145">
    <property type="entry name" value="PI3Ka"/>
    <property type="match status" value="1"/>
</dbReference>
<comment type="catalytic activity">
    <reaction evidence="13">
        <text>a 1,2-diacyl-sn-glycero-3-phospho-(1D-myo-inositol-4,5-bisphosphate) + ATP = a 1,2-diacyl-sn-glycero-3-phospho-(1D-myo-inositol-3,4,5-trisphosphate) + ADP + H(+)</text>
        <dbReference type="Rhea" id="RHEA:21292"/>
        <dbReference type="ChEBI" id="CHEBI:15378"/>
        <dbReference type="ChEBI" id="CHEBI:30616"/>
        <dbReference type="ChEBI" id="CHEBI:57836"/>
        <dbReference type="ChEBI" id="CHEBI:58456"/>
        <dbReference type="ChEBI" id="CHEBI:456216"/>
        <dbReference type="EC" id="2.7.1.153"/>
    </reaction>
    <physiologicalReaction direction="left-to-right" evidence="13">
        <dbReference type="Rhea" id="RHEA:21293"/>
    </physiologicalReaction>
</comment>
<keyword evidence="11" id="KW-0067">ATP-binding</keyword>
<dbReference type="InterPro" id="IPR001263">
    <property type="entry name" value="PI3K_accessory_dom"/>
</dbReference>
<keyword evidence="10" id="KW-0418">Kinase</keyword>
<evidence type="ECO:0000313" key="20">
    <source>
        <dbReference type="Proteomes" id="UP000472265"/>
    </source>
</evidence>
<dbReference type="GO" id="GO:0016477">
    <property type="term" value="P:cell migration"/>
    <property type="evidence" value="ECO:0007669"/>
    <property type="project" value="TreeGrafter"/>
</dbReference>
<accession>A0A671U1R3</accession>
<dbReference type="InterPro" id="IPR036940">
    <property type="entry name" value="PI3/4_kinase_cat_sf"/>
</dbReference>
<feature type="domain" description="PI3K/PI4K catalytic" evidence="15">
    <location>
        <begin position="727"/>
        <end position="1008"/>
    </location>
</feature>
<evidence type="ECO:0000256" key="3">
    <source>
        <dbReference type="ARBA" id="ARBA00005189"/>
    </source>
</evidence>
<dbReference type="SUPFAM" id="SSF49562">
    <property type="entry name" value="C2 domain (Calcium/lipid-binding domain, CaLB)"/>
    <property type="match status" value="1"/>
</dbReference>
<dbReference type="InterPro" id="IPR002420">
    <property type="entry name" value="PI3K-type_C2_dom"/>
</dbReference>
<dbReference type="FunFam" id="3.30.1010.10:FF:000005">
    <property type="entry name" value="Phosphatidylinositol 4,5-bisphosphate 3-kinase catalytic subunit beta"/>
    <property type="match status" value="1"/>
</dbReference>
<dbReference type="PROSITE" id="PS51547">
    <property type="entry name" value="C2_PI3K"/>
    <property type="match status" value="1"/>
</dbReference>
<dbReference type="InterPro" id="IPR018936">
    <property type="entry name" value="PI3/4_kinase_CS"/>
</dbReference>
<dbReference type="Pfam" id="PF00454">
    <property type="entry name" value="PI3_PI4_kinase"/>
    <property type="match status" value="1"/>
</dbReference>
<dbReference type="InterPro" id="IPR003113">
    <property type="entry name" value="PI3K_ABD"/>
</dbReference>
<evidence type="ECO:0000256" key="10">
    <source>
        <dbReference type="ARBA" id="ARBA00022777"/>
    </source>
</evidence>
<organism evidence="19 20">
    <name type="scientific">Sparus aurata</name>
    <name type="common">Gilthead sea bream</name>
    <dbReference type="NCBI Taxonomy" id="8175"/>
    <lineage>
        <taxon>Eukaryota</taxon>
        <taxon>Metazoa</taxon>
        <taxon>Chordata</taxon>
        <taxon>Craniata</taxon>
        <taxon>Vertebrata</taxon>
        <taxon>Euteleostomi</taxon>
        <taxon>Actinopterygii</taxon>
        <taxon>Neopterygii</taxon>
        <taxon>Teleostei</taxon>
        <taxon>Neoteleostei</taxon>
        <taxon>Acanthomorphata</taxon>
        <taxon>Eupercaria</taxon>
        <taxon>Spariformes</taxon>
        <taxon>Sparidae</taxon>
        <taxon>Sparus</taxon>
    </lineage>
</organism>
<evidence type="ECO:0000256" key="8">
    <source>
        <dbReference type="ARBA" id="ARBA00022679"/>
    </source>
</evidence>
<dbReference type="Gene3D" id="1.10.1070.11">
    <property type="entry name" value="Phosphatidylinositol 3-/4-kinase, catalytic domain"/>
    <property type="match status" value="1"/>
</dbReference>
<dbReference type="GO" id="GO:0048015">
    <property type="term" value="P:phosphatidylinositol-mediated signaling"/>
    <property type="evidence" value="ECO:0007669"/>
    <property type="project" value="TreeGrafter"/>
</dbReference>
<evidence type="ECO:0000256" key="9">
    <source>
        <dbReference type="ARBA" id="ARBA00022741"/>
    </source>
</evidence>
<reference evidence="19" key="2">
    <citation type="submission" date="2025-08" db="UniProtKB">
        <authorList>
            <consortium name="Ensembl"/>
        </authorList>
    </citation>
    <scope>IDENTIFICATION</scope>
</reference>
<proteinExistence type="inferred from homology"/>
<dbReference type="Gene3D" id="3.30.1010.10">
    <property type="entry name" value="Phosphatidylinositol 3-kinase Catalytic Subunit, Chain A, domain 4"/>
    <property type="match status" value="1"/>
</dbReference>
<keyword evidence="9" id="KW-0547">Nucleotide-binding</keyword>
<evidence type="ECO:0000259" key="15">
    <source>
        <dbReference type="PROSITE" id="PS50290"/>
    </source>
</evidence>